<protein>
    <submittedName>
        <fullName evidence="2">Uncharacterized protein</fullName>
    </submittedName>
</protein>
<proteinExistence type="predicted"/>
<organism evidence="2 3">
    <name type="scientific">Flavobacterium zepuense</name>
    <dbReference type="NCBI Taxonomy" id="2593302"/>
    <lineage>
        <taxon>Bacteria</taxon>
        <taxon>Pseudomonadati</taxon>
        <taxon>Bacteroidota</taxon>
        <taxon>Flavobacteriia</taxon>
        <taxon>Flavobacteriales</taxon>
        <taxon>Flavobacteriaceae</taxon>
        <taxon>Flavobacterium</taxon>
    </lineage>
</organism>
<feature type="signal peptide" evidence="1">
    <location>
        <begin position="1"/>
        <end position="21"/>
    </location>
</feature>
<comment type="caution">
    <text evidence="2">The sequence shown here is derived from an EMBL/GenBank/DDBJ whole genome shotgun (WGS) entry which is preliminary data.</text>
</comment>
<dbReference type="OrthoDB" id="1488584at2"/>
<keyword evidence="1" id="KW-0732">Signal</keyword>
<name>A0A552V9F1_9FLAO</name>
<dbReference type="EMBL" id="VJVZ01000001">
    <property type="protein sequence ID" value="TRW27096.1"/>
    <property type="molecule type" value="Genomic_DNA"/>
</dbReference>
<reference evidence="2 3" key="1">
    <citation type="submission" date="2019-07" db="EMBL/GenBank/DDBJ databases">
        <title>Flavobacterium sp. nov., isolated from glacier ice.</title>
        <authorList>
            <person name="Liu Q."/>
            <person name="Xin Y.-H."/>
        </authorList>
    </citation>
    <scope>NUCLEOTIDE SEQUENCE [LARGE SCALE GENOMIC DNA]</scope>
    <source>
        <strain evidence="2 3">ZT4R6</strain>
    </source>
</reference>
<keyword evidence="3" id="KW-1185">Reference proteome</keyword>
<feature type="chain" id="PRO_5022137135" evidence="1">
    <location>
        <begin position="22"/>
        <end position="632"/>
    </location>
</feature>
<dbReference type="AlphaFoldDB" id="A0A552V9F1"/>
<dbReference type="Proteomes" id="UP000320643">
    <property type="component" value="Unassembled WGS sequence"/>
</dbReference>
<evidence type="ECO:0000313" key="2">
    <source>
        <dbReference type="EMBL" id="TRW27096.1"/>
    </source>
</evidence>
<gene>
    <name evidence="2" type="ORF">FMM05_00145</name>
</gene>
<dbReference type="RefSeq" id="WP_143371322.1">
    <property type="nucleotide sequence ID" value="NZ_VJVZ01000001.1"/>
</dbReference>
<accession>A0A552V9F1</accession>
<evidence type="ECO:0000313" key="3">
    <source>
        <dbReference type="Proteomes" id="UP000320643"/>
    </source>
</evidence>
<sequence>MKKLYKFLLILSLAAAWNHSAAQVTGFPAKDVLTLHKLLSDGTSPETIAGILAYYYNDPTINASNYKSKVQASSNIFLNNPIVLNKMANGVGPVLGTPTAAGSAILGANVTNYADGIAKFLISRGKKELSMAFFETMKKDLKKFPEVRYLFPRTVEIIDNIESHNIMTLLQELRDAFTKDIVNEAQNILSLSEMDAVKDCPNSDTDCQKRAAAIKTALQSKPLVVALNLIQNFVEGNTIITGFDKVINDPLICTATDEYTNYLKLTNILLSSLRTEKEGEGIFITENTLRTIFSSSEILNLYFGLVYQQYSKHPCYLNLKIGTADLATIFTNILTNHQKFLGTLSSLDNINVAYKALRVKITAGEKIETTYYASFVTTSLGAIGNIAESYAKVMNVTLPADLTLTIKNLETGRGLCIDIQQRNYPGIFNGCIKLINDNKIFVDQKAKEKTVKYLSFAANLASATTSDEVENVIESVALPPGSYSVKQKSSWNIALNGYIGYAADFNGGLYAHGFYAPVGLAFSKGLSSKGQWAITIFSSIIDVGGIVSYRLKDSETESLKQEVRLESIISPSAQLVIGIPKTPIAVSAGWRMSPKLFYSGGDTFESVPAKSVFNIGVLIDIPIFTFFNRTYN</sequence>
<evidence type="ECO:0000256" key="1">
    <source>
        <dbReference type="SAM" id="SignalP"/>
    </source>
</evidence>